<dbReference type="PANTHER" id="PTHR15454">
    <property type="entry name" value="NISCHARIN RELATED"/>
    <property type="match status" value="1"/>
</dbReference>
<gene>
    <name evidence="4" type="primary">LOC103519206</name>
</gene>
<dbReference type="Gene3D" id="3.80.10.10">
    <property type="entry name" value="Ribonuclease Inhibitor"/>
    <property type="match status" value="1"/>
</dbReference>
<name>A0A1S4EN52_DIACI</name>
<dbReference type="GeneID" id="103519206"/>
<dbReference type="InterPro" id="IPR003591">
    <property type="entry name" value="Leu-rich_rpt_typical-subtyp"/>
</dbReference>
<evidence type="ECO:0000313" key="3">
    <source>
        <dbReference type="Proteomes" id="UP000079169"/>
    </source>
</evidence>
<reference evidence="4" key="1">
    <citation type="submission" date="2025-08" db="UniProtKB">
        <authorList>
            <consortium name="RefSeq"/>
        </authorList>
    </citation>
    <scope>IDENTIFICATION</scope>
</reference>
<dbReference type="STRING" id="121845.A0A1S4EN52"/>
<evidence type="ECO:0000256" key="2">
    <source>
        <dbReference type="ARBA" id="ARBA00022737"/>
    </source>
</evidence>
<dbReference type="SUPFAM" id="SSF52058">
    <property type="entry name" value="L domain-like"/>
    <property type="match status" value="1"/>
</dbReference>
<proteinExistence type="predicted"/>
<dbReference type="KEGG" id="dci:103519206"/>
<keyword evidence="2" id="KW-0677">Repeat</keyword>
<dbReference type="PANTHER" id="PTHR15454:SF56">
    <property type="entry name" value="PROTEIN PHOSPHATASE 1 REGULATORY SUBUNIT 7-RELATED"/>
    <property type="match status" value="1"/>
</dbReference>
<protein>
    <submittedName>
        <fullName evidence="4">Fibromodulin-like</fullName>
    </submittedName>
</protein>
<organism evidence="3 4">
    <name type="scientific">Diaphorina citri</name>
    <name type="common">Asian citrus psyllid</name>
    <dbReference type="NCBI Taxonomy" id="121845"/>
    <lineage>
        <taxon>Eukaryota</taxon>
        <taxon>Metazoa</taxon>
        <taxon>Ecdysozoa</taxon>
        <taxon>Arthropoda</taxon>
        <taxon>Hexapoda</taxon>
        <taxon>Insecta</taxon>
        <taxon>Pterygota</taxon>
        <taxon>Neoptera</taxon>
        <taxon>Paraneoptera</taxon>
        <taxon>Hemiptera</taxon>
        <taxon>Sternorrhyncha</taxon>
        <taxon>Psylloidea</taxon>
        <taxon>Psyllidae</taxon>
        <taxon>Diaphorininae</taxon>
        <taxon>Diaphorina</taxon>
    </lineage>
</organism>
<dbReference type="SMART" id="SM00369">
    <property type="entry name" value="LRR_TYP"/>
    <property type="match status" value="3"/>
</dbReference>
<dbReference type="GO" id="GO:0005737">
    <property type="term" value="C:cytoplasm"/>
    <property type="evidence" value="ECO:0007669"/>
    <property type="project" value="TreeGrafter"/>
</dbReference>
<dbReference type="Proteomes" id="UP000079169">
    <property type="component" value="Unplaced"/>
</dbReference>
<dbReference type="Pfam" id="PF13855">
    <property type="entry name" value="LRR_8"/>
    <property type="match status" value="1"/>
</dbReference>
<keyword evidence="1" id="KW-0433">Leucine-rich repeat</keyword>
<evidence type="ECO:0000313" key="4">
    <source>
        <dbReference type="RefSeq" id="XP_017303594.2"/>
    </source>
</evidence>
<dbReference type="AlphaFoldDB" id="A0A1S4EN52"/>
<dbReference type="PRINTS" id="PR00019">
    <property type="entry name" value="LEURICHRPT"/>
</dbReference>
<accession>A0A1S4EN52</accession>
<evidence type="ECO:0000256" key="1">
    <source>
        <dbReference type="ARBA" id="ARBA00022614"/>
    </source>
</evidence>
<dbReference type="InterPro" id="IPR001611">
    <property type="entry name" value="Leu-rich_rpt"/>
</dbReference>
<dbReference type="InterPro" id="IPR032675">
    <property type="entry name" value="LRR_dom_sf"/>
</dbReference>
<dbReference type="PROSITE" id="PS51450">
    <property type="entry name" value="LRR"/>
    <property type="match status" value="4"/>
</dbReference>
<sequence>MSLCCCYSGDEFNVFFRKELFEKQEEEEEEQEEKKKQEKTNPDIFPIYLFDDIKRNLNDFESKGVLTQKIIGTGLSHLKNNHKSGGWNLTKLVLIDKNLFDVEILNEYSNLTWIDLSGNRIVDMVDLQNNTGLEHLTLARNDIHTLVMSPWGFFYLQVLNLSYNRISYIPSNFSEQFHLLTHLDLSHNFITEINGLSFNHLKCLQTLDLSFNKIRKLEKLANLNMSELYVQNNEIHEYDLGDAGLSSNKNLIIMDISYNSLRTLELFSAAYSLLEINASNNIIDNPVEVLHLGYLK</sequence>
<dbReference type="SMART" id="SM00365">
    <property type="entry name" value="LRR_SD22"/>
    <property type="match status" value="3"/>
</dbReference>
<dbReference type="PaxDb" id="121845-A0A1S4EN52"/>
<keyword evidence="3" id="KW-1185">Reference proteome</keyword>
<dbReference type="RefSeq" id="XP_017303594.2">
    <property type="nucleotide sequence ID" value="XM_017448105.2"/>
</dbReference>